<accession>A0A067A0A9</accession>
<feature type="chain" id="PRO_5001636099" evidence="3">
    <location>
        <begin position="19"/>
        <end position="240"/>
    </location>
</feature>
<dbReference type="Proteomes" id="UP000027341">
    <property type="component" value="Unassembled WGS sequence"/>
</dbReference>
<organism evidence="4 5">
    <name type="scientific">Hydrogenovibrio marinus</name>
    <dbReference type="NCBI Taxonomy" id="28885"/>
    <lineage>
        <taxon>Bacteria</taxon>
        <taxon>Pseudomonadati</taxon>
        <taxon>Pseudomonadota</taxon>
        <taxon>Gammaproteobacteria</taxon>
        <taxon>Thiotrichales</taxon>
        <taxon>Piscirickettsiaceae</taxon>
        <taxon>Hydrogenovibrio</taxon>
    </lineage>
</organism>
<name>A0A067A0A9_HYDMR</name>
<evidence type="ECO:0000313" key="4">
    <source>
        <dbReference type="EMBL" id="KDN96046.1"/>
    </source>
</evidence>
<keyword evidence="2 3" id="KW-0732">Signal</keyword>
<evidence type="ECO:0000256" key="3">
    <source>
        <dbReference type="SAM" id="SignalP"/>
    </source>
</evidence>
<dbReference type="PRINTS" id="PR01805">
    <property type="entry name" value="VACJLIPOPROT"/>
</dbReference>
<dbReference type="GO" id="GO:0120010">
    <property type="term" value="P:intermembrane phospholipid transfer"/>
    <property type="evidence" value="ECO:0007669"/>
    <property type="project" value="TreeGrafter"/>
</dbReference>
<dbReference type="EMBL" id="JMIU01000001">
    <property type="protein sequence ID" value="KDN96046.1"/>
    <property type="molecule type" value="Genomic_DNA"/>
</dbReference>
<proteinExistence type="inferred from homology"/>
<gene>
    <name evidence="4" type="ORF">EI16_07090</name>
</gene>
<reference evidence="4 5" key="1">
    <citation type="submission" date="2014-04" db="EMBL/GenBank/DDBJ databases">
        <title>Draft genome sequence of Hydrogenovibrio marinus MH-110, a model organism for aerobic H2 metabolism.</title>
        <authorList>
            <person name="Cha H.J."/>
            <person name="Jo B.H."/>
            <person name="Hwang B.H."/>
        </authorList>
    </citation>
    <scope>NUCLEOTIDE SEQUENCE [LARGE SCALE GENOMIC DNA]</scope>
    <source>
        <strain evidence="4 5">MH-110</strain>
    </source>
</reference>
<dbReference type="AlphaFoldDB" id="A0A067A0A9"/>
<dbReference type="PANTHER" id="PTHR30035">
    <property type="entry name" value="LIPOPROTEIN VACJ-RELATED"/>
    <property type="match status" value="1"/>
</dbReference>
<dbReference type="STRING" id="28885.EI16_07090"/>
<keyword evidence="5" id="KW-1185">Reference proteome</keyword>
<comment type="caution">
    <text evidence="4">The sequence shown here is derived from an EMBL/GenBank/DDBJ whole genome shotgun (WGS) entry which is preliminary data.</text>
</comment>
<comment type="similarity">
    <text evidence="1">Belongs to the MlaA family.</text>
</comment>
<evidence type="ECO:0000256" key="1">
    <source>
        <dbReference type="ARBA" id="ARBA00010634"/>
    </source>
</evidence>
<evidence type="ECO:0000313" key="5">
    <source>
        <dbReference type="Proteomes" id="UP000027341"/>
    </source>
</evidence>
<dbReference type="Pfam" id="PF04333">
    <property type="entry name" value="MlaA"/>
    <property type="match status" value="1"/>
</dbReference>
<feature type="signal peptide" evidence="3">
    <location>
        <begin position="1"/>
        <end position="18"/>
    </location>
</feature>
<dbReference type="GO" id="GO:0016020">
    <property type="term" value="C:membrane"/>
    <property type="evidence" value="ECO:0007669"/>
    <property type="project" value="InterPro"/>
</dbReference>
<protein>
    <submittedName>
        <fullName evidence="4">ABC transporter</fullName>
    </submittedName>
</protein>
<sequence length="240" mass="27112">MKTLFLSLLLLFSVSAFADPGSPMNDKDPYESYNRAVFAFNMGFNDAVGMPVANAYQNYVPSPARKGISNFFQNLKEPLNVVNALFQGKPKEALSSFMRFSINSTLGLAGLLDIATPAKLKYQQEDLGQTLYKWGFWDKSSFIMMPILGPYTTRELVGGSIDSVYNPTYPYVIQTDLSGRALLFVGSKFVDYTKVVNLTGEMKSQPDPYIFMRESYMQYRMNLIYDGNPPQPKLDDFDFN</sequence>
<dbReference type="RefSeq" id="WP_081822734.1">
    <property type="nucleotide sequence ID" value="NZ_AP020335.1"/>
</dbReference>
<dbReference type="InterPro" id="IPR007428">
    <property type="entry name" value="MlaA"/>
</dbReference>
<dbReference type="PANTHER" id="PTHR30035:SF3">
    <property type="entry name" value="INTERMEMBRANE PHOSPHOLIPID TRANSPORT SYSTEM LIPOPROTEIN MLAA"/>
    <property type="match status" value="1"/>
</dbReference>
<evidence type="ECO:0000256" key="2">
    <source>
        <dbReference type="ARBA" id="ARBA00022729"/>
    </source>
</evidence>